<evidence type="ECO:0000313" key="1">
    <source>
        <dbReference type="EMBL" id="KAK3691903.1"/>
    </source>
</evidence>
<protein>
    <submittedName>
        <fullName evidence="1">Uncharacterized protein</fullName>
    </submittedName>
</protein>
<gene>
    <name evidence="1" type="ORF">LTR37_018334</name>
</gene>
<sequence length="193" mass="21909">MAASVRVLDTVELLEHILYKLPMRDLLLSQRVCKQWQAVIKASKKLQCALFFEPLDGSPLLAVTQGQYRLRFIRAPSAGPYKYENASWRKMLVSQPTTTTICTMTGMTGKDFYGRREEIEFVRWTGQDSMGTIFPQILEHWDGEKLKLSSGDQQYYQYPIGNFGGLDVLYTVASNEDLGDIAAALRSRPMPES</sequence>
<name>A0ACC3MHB6_9PEZI</name>
<proteinExistence type="predicted"/>
<organism evidence="1 2">
    <name type="scientific">Vermiconidia calcicola</name>
    <dbReference type="NCBI Taxonomy" id="1690605"/>
    <lineage>
        <taxon>Eukaryota</taxon>
        <taxon>Fungi</taxon>
        <taxon>Dikarya</taxon>
        <taxon>Ascomycota</taxon>
        <taxon>Pezizomycotina</taxon>
        <taxon>Dothideomycetes</taxon>
        <taxon>Dothideomycetidae</taxon>
        <taxon>Mycosphaerellales</taxon>
        <taxon>Extremaceae</taxon>
        <taxon>Vermiconidia</taxon>
    </lineage>
</organism>
<dbReference type="EMBL" id="JAUTXU010000254">
    <property type="protein sequence ID" value="KAK3691903.1"/>
    <property type="molecule type" value="Genomic_DNA"/>
</dbReference>
<evidence type="ECO:0000313" key="2">
    <source>
        <dbReference type="Proteomes" id="UP001281147"/>
    </source>
</evidence>
<dbReference type="Proteomes" id="UP001281147">
    <property type="component" value="Unassembled WGS sequence"/>
</dbReference>
<keyword evidence="2" id="KW-1185">Reference proteome</keyword>
<comment type="caution">
    <text evidence="1">The sequence shown here is derived from an EMBL/GenBank/DDBJ whole genome shotgun (WGS) entry which is preliminary data.</text>
</comment>
<accession>A0ACC3MHB6</accession>
<reference evidence="1" key="1">
    <citation type="submission" date="2023-07" db="EMBL/GenBank/DDBJ databases">
        <title>Black Yeasts Isolated from many extreme environments.</title>
        <authorList>
            <person name="Coleine C."/>
            <person name="Stajich J.E."/>
            <person name="Selbmann L."/>
        </authorList>
    </citation>
    <scope>NUCLEOTIDE SEQUENCE</scope>
    <source>
        <strain evidence="1">CCFEE 5714</strain>
    </source>
</reference>